<protein>
    <submittedName>
        <fullName evidence="2">Uncharacterized protein</fullName>
    </submittedName>
</protein>
<name>A0A7R9WCR4_9STRA</name>
<evidence type="ECO:0000313" key="2">
    <source>
        <dbReference type="EMBL" id="CAD8320137.1"/>
    </source>
</evidence>
<feature type="region of interest" description="Disordered" evidence="1">
    <location>
        <begin position="1"/>
        <end position="26"/>
    </location>
</feature>
<dbReference type="AlphaFoldDB" id="A0A7R9WCR4"/>
<dbReference type="EMBL" id="HBED01036859">
    <property type="protein sequence ID" value="CAD8320137.1"/>
    <property type="molecule type" value="Transcribed_RNA"/>
</dbReference>
<evidence type="ECO:0000256" key="1">
    <source>
        <dbReference type="SAM" id="MobiDB-lite"/>
    </source>
</evidence>
<proteinExistence type="predicted"/>
<reference evidence="2" key="1">
    <citation type="submission" date="2021-01" db="EMBL/GenBank/DDBJ databases">
        <authorList>
            <person name="Corre E."/>
            <person name="Pelletier E."/>
            <person name="Niang G."/>
            <person name="Scheremetjew M."/>
            <person name="Finn R."/>
            <person name="Kale V."/>
            <person name="Holt S."/>
            <person name="Cochrane G."/>
            <person name="Meng A."/>
            <person name="Brown T."/>
            <person name="Cohen L."/>
        </authorList>
    </citation>
    <scope>NUCLEOTIDE SEQUENCE</scope>
    <source>
        <strain evidence="2">CCMP147</strain>
    </source>
</reference>
<gene>
    <name evidence="2" type="ORF">TDUB1175_LOCUS18553</name>
</gene>
<organism evidence="2">
    <name type="scientific">Pseudictyota dubia</name>
    <dbReference type="NCBI Taxonomy" id="2749911"/>
    <lineage>
        <taxon>Eukaryota</taxon>
        <taxon>Sar</taxon>
        <taxon>Stramenopiles</taxon>
        <taxon>Ochrophyta</taxon>
        <taxon>Bacillariophyta</taxon>
        <taxon>Mediophyceae</taxon>
        <taxon>Biddulphiophycidae</taxon>
        <taxon>Eupodiscales</taxon>
        <taxon>Odontellaceae</taxon>
        <taxon>Pseudictyota</taxon>
    </lineage>
</organism>
<accession>A0A7R9WCR4</accession>
<feature type="compositionally biased region" description="Acidic residues" evidence="1">
    <location>
        <begin position="1"/>
        <end position="12"/>
    </location>
</feature>
<sequence>MEDGNVLEENDADDKKEESPPKLGLGFRFDTRYNEQTGHLEAFNLGVEKFRPGPKGYDIETDMYAHFYRRRDYRTKPDDESGWEGQQMNTLHLVEDESINVADLAVGTMIHVVFHFHDNYCDASNAFLDRKEAERFFDQMEDEMWQNVDQSE</sequence>